<dbReference type="EMBL" id="QGML01000047">
    <property type="protein sequence ID" value="TVY94057.1"/>
    <property type="molecule type" value="Genomic_DNA"/>
</dbReference>
<name>A0A559MM70_9HELO</name>
<dbReference type="Proteomes" id="UP000315522">
    <property type="component" value="Unassembled WGS sequence"/>
</dbReference>
<comment type="caution">
    <text evidence="2">The sequence shown here is derived from an EMBL/GenBank/DDBJ whole genome shotgun (WGS) entry which is preliminary data.</text>
</comment>
<dbReference type="AlphaFoldDB" id="A0A559MM70"/>
<evidence type="ECO:0000313" key="3">
    <source>
        <dbReference type="Proteomes" id="UP000315522"/>
    </source>
</evidence>
<sequence>MEAIKNATGMGSSPEHTEEQKKQIYDGLSDEQKKKQTYTEWAKEAYNDQYEKWMPWIEDQYLKWFGTDNKASYATKDTLNQTKVTGIPQVDQIQDDVNNLIGNQVGKNGLFAPIGNLTSKEGINRAERGGKDESGSYGGPASSMTDPMVKNAKGAGEGIANGAQSAGQGVAGGAQTAGSTLTDGAKGAGGYVGGLLGGGKKEEEK</sequence>
<feature type="compositionally biased region" description="Basic and acidic residues" evidence="1">
    <location>
        <begin position="15"/>
        <end position="34"/>
    </location>
</feature>
<feature type="region of interest" description="Disordered" evidence="1">
    <location>
        <begin position="124"/>
        <end position="205"/>
    </location>
</feature>
<keyword evidence="3" id="KW-1185">Reference proteome</keyword>
<feature type="region of interest" description="Disordered" evidence="1">
    <location>
        <begin position="1"/>
        <end position="36"/>
    </location>
</feature>
<protein>
    <submittedName>
        <fullName evidence="2">Uncharacterized protein</fullName>
    </submittedName>
</protein>
<gene>
    <name evidence="2" type="ORF">LAWI1_G001164</name>
</gene>
<organism evidence="2 3">
    <name type="scientific">Lachnellula willkommii</name>
    <dbReference type="NCBI Taxonomy" id="215461"/>
    <lineage>
        <taxon>Eukaryota</taxon>
        <taxon>Fungi</taxon>
        <taxon>Dikarya</taxon>
        <taxon>Ascomycota</taxon>
        <taxon>Pezizomycotina</taxon>
        <taxon>Leotiomycetes</taxon>
        <taxon>Helotiales</taxon>
        <taxon>Lachnaceae</taxon>
        <taxon>Lachnellula</taxon>
    </lineage>
</organism>
<feature type="compositionally biased region" description="Basic and acidic residues" evidence="1">
    <location>
        <begin position="124"/>
        <end position="134"/>
    </location>
</feature>
<feature type="compositionally biased region" description="Low complexity" evidence="1">
    <location>
        <begin position="160"/>
        <end position="178"/>
    </location>
</feature>
<proteinExistence type="predicted"/>
<accession>A0A559MM70</accession>
<evidence type="ECO:0000313" key="2">
    <source>
        <dbReference type="EMBL" id="TVY94057.1"/>
    </source>
</evidence>
<reference evidence="2 3" key="1">
    <citation type="submission" date="2018-05" db="EMBL/GenBank/DDBJ databases">
        <title>Genome sequencing and assembly of the regulated plant pathogen Lachnellula willkommii and related sister species for the development of diagnostic species identification markers.</title>
        <authorList>
            <person name="Giroux E."/>
            <person name="Bilodeau G."/>
        </authorList>
    </citation>
    <scope>NUCLEOTIDE SEQUENCE [LARGE SCALE GENOMIC DNA]</scope>
    <source>
        <strain evidence="2 3">CBS 172.35</strain>
    </source>
</reference>
<evidence type="ECO:0000256" key="1">
    <source>
        <dbReference type="SAM" id="MobiDB-lite"/>
    </source>
</evidence>
<feature type="compositionally biased region" description="Gly residues" evidence="1">
    <location>
        <begin position="186"/>
        <end position="198"/>
    </location>
</feature>